<dbReference type="Gene3D" id="3.30.160.60">
    <property type="entry name" value="Classic Zinc Finger"/>
    <property type="match status" value="1"/>
</dbReference>
<protein>
    <recommendedName>
        <fullName evidence="5">KRAB domain-containing protein</fullName>
    </recommendedName>
</protein>
<dbReference type="InParanoid" id="A0A5F8H9F0"/>
<dbReference type="GeneTree" id="ENSGT00950000183169"/>
<dbReference type="Ensembl" id="ENSMODT00000084222.1">
    <property type="protein sequence ID" value="ENSMODP00000056472.1"/>
    <property type="gene ID" value="ENSMODG00000049065.1"/>
</dbReference>
<evidence type="ECO:0000313" key="7">
    <source>
        <dbReference type="Proteomes" id="UP000002280"/>
    </source>
</evidence>
<dbReference type="SUPFAM" id="SSF109640">
    <property type="entry name" value="KRAB domain (Kruppel-associated box)"/>
    <property type="match status" value="1"/>
</dbReference>
<dbReference type="GO" id="GO:0008270">
    <property type="term" value="F:zinc ion binding"/>
    <property type="evidence" value="ECO:0007669"/>
    <property type="project" value="UniProtKB-KW"/>
</dbReference>
<evidence type="ECO:0000313" key="6">
    <source>
        <dbReference type="Ensembl" id="ENSMODP00000056472.1"/>
    </source>
</evidence>
<dbReference type="PROSITE" id="PS50805">
    <property type="entry name" value="KRAB"/>
    <property type="match status" value="1"/>
</dbReference>
<reference evidence="6" key="3">
    <citation type="submission" date="2025-09" db="UniProtKB">
        <authorList>
            <consortium name="Ensembl"/>
        </authorList>
    </citation>
    <scope>IDENTIFICATION</scope>
</reference>
<evidence type="ECO:0000256" key="3">
    <source>
        <dbReference type="ARBA" id="ARBA00022771"/>
    </source>
</evidence>
<dbReference type="GO" id="GO:0006355">
    <property type="term" value="P:regulation of DNA-templated transcription"/>
    <property type="evidence" value="ECO:0007669"/>
    <property type="project" value="InterPro"/>
</dbReference>
<evidence type="ECO:0000259" key="5">
    <source>
        <dbReference type="PROSITE" id="PS50805"/>
    </source>
</evidence>
<dbReference type="SUPFAM" id="SSF57667">
    <property type="entry name" value="beta-beta-alpha zinc fingers"/>
    <property type="match status" value="1"/>
</dbReference>
<keyword evidence="4" id="KW-0862">Zinc</keyword>
<keyword evidence="3" id="KW-0863">Zinc-finger</keyword>
<feature type="domain" description="KRAB" evidence="5">
    <location>
        <begin position="14"/>
        <end position="87"/>
    </location>
</feature>
<organism evidence="6 7">
    <name type="scientific">Monodelphis domestica</name>
    <name type="common">Gray short-tailed opossum</name>
    <dbReference type="NCBI Taxonomy" id="13616"/>
    <lineage>
        <taxon>Eukaryota</taxon>
        <taxon>Metazoa</taxon>
        <taxon>Chordata</taxon>
        <taxon>Craniata</taxon>
        <taxon>Vertebrata</taxon>
        <taxon>Euteleostomi</taxon>
        <taxon>Mammalia</taxon>
        <taxon>Metatheria</taxon>
        <taxon>Didelphimorphia</taxon>
        <taxon>Didelphidae</taxon>
        <taxon>Monodelphis</taxon>
    </lineage>
</organism>
<keyword evidence="7" id="KW-1185">Reference proteome</keyword>
<reference evidence="6 7" key="1">
    <citation type="journal article" date="2007" name="Nature">
        <title>Genome of the marsupial Monodelphis domestica reveals innovation in non-coding sequences.</title>
        <authorList>
            <person name="Mikkelsen T.S."/>
            <person name="Wakefield M.J."/>
            <person name="Aken B."/>
            <person name="Amemiya C.T."/>
            <person name="Chang J.L."/>
            <person name="Duke S."/>
            <person name="Garber M."/>
            <person name="Gentles A.J."/>
            <person name="Goodstadt L."/>
            <person name="Heger A."/>
            <person name="Jurka J."/>
            <person name="Kamal M."/>
            <person name="Mauceli E."/>
            <person name="Searle S.M."/>
            <person name="Sharpe T."/>
            <person name="Baker M.L."/>
            <person name="Batzer M.A."/>
            <person name="Benos P.V."/>
            <person name="Belov K."/>
            <person name="Clamp M."/>
            <person name="Cook A."/>
            <person name="Cuff J."/>
            <person name="Das R."/>
            <person name="Davidow L."/>
            <person name="Deakin J.E."/>
            <person name="Fazzari M.J."/>
            <person name="Glass J.L."/>
            <person name="Grabherr M."/>
            <person name="Greally J.M."/>
            <person name="Gu W."/>
            <person name="Hore T.A."/>
            <person name="Huttley G.A."/>
            <person name="Kleber M."/>
            <person name="Jirtle R.L."/>
            <person name="Koina E."/>
            <person name="Lee J.T."/>
            <person name="Mahony S."/>
            <person name="Marra M.A."/>
            <person name="Miller R.D."/>
            <person name="Nicholls R.D."/>
            <person name="Oda M."/>
            <person name="Papenfuss A.T."/>
            <person name="Parra Z.E."/>
            <person name="Pollock D.D."/>
            <person name="Ray D.A."/>
            <person name="Schein J.E."/>
            <person name="Speed T.P."/>
            <person name="Thompson K."/>
            <person name="VandeBerg J.L."/>
            <person name="Wade C.M."/>
            <person name="Walker J.A."/>
            <person name="Waters P.D."/>
            <person name="Webber C."/>
            <person name="Weidman J.R."/>
            <person name="Xie X."/>
            <person name="Zody M.C."/>
            <person name="Baldwin J."/>
            <person name="Abdouelleil A."/>
            <person name="Abdulkadir J."/>
            <person name="Abebe A."/>
            <person name="Abera B."/>
            <person name="Abreu J."/>
            <person name="Acer S.C."/>
            <person name="Aftuck L."/>
            <person name="Alexander A."/>
            <person name="An P."/>
            <person name="Anderson E."/>
            <person name="Anderson S."/>
            <person name="Arachi H."/>
            <person name="Azer M."/>
            <person name="Bachantsang P."/>
            <person name="Barry A."/>
            <person name="Bayul T."/>
            <person name="Berlin A."/>
            <person name="Bessette D."/>
            <person name="Bloom T."/>
            <person name="Bloom T."/>
            <person name="Boguslavskiy L."/>
            <person name="Bonnet C."/>
            <person name="Boukhgalter B."/>
            <person name="Bourzgui I."/>
            <person name="Brown A."/>
            <person name="Cahill P."/>
            <person name="Channer S."/>
            <person name="Cheshatsang Y."/>
            <person name="Chuda L."/>
            <person name="Citroen M."/>
            <person name="Collymore A."/>
            <person name="Cooke P."/>
            <person name="Costello M."/>
            <person name="D'Aco K."/>
            <person name="Daza R."/>
            <person name="De Haan G."/>
            <person name="DeGray S."/>
            <person name="DeMaso C."/>
            <person name="Dhargay N."/>
            <person name="Dooley K."/>
            <person name="Dooley E."/>
            <person name="Doricent M."/>
            <person name="Dorje P."/>
            <person name="Dorjee K."/>
            <person name="Dupes A."/>
            <person name="Elong R."/>
            <person name="Falk J."/>
            <person name="Farina A."/>
            <person name="Faro S."/>
            <person name="Ferguson D."/>
            <person name="Fisher S."/>
            <person name="Foley C.D."/>
            <person name="Franke A."/>
            <person name="Friedrich D."/>
            <person name="Gadbois L."/>
            <person name="Gearin G."/>
            <person name="Gearin C.R."/>
            <person name="Giannoukos G."/>
            <person name="Goode T."/>
            <person name="Graham J."/>
            <person name="Grandbois E."/>
            <person name="Grewal S."/>
            <person name="Gyaltsen K."/>
            <person name="Hafez N."/>
            <person name="Hagos B."/>
            <person name="Hall J."/>
            <person name="Henson C."/>
            <person name="Hollinger A."/>
            <person name="Honan T."/>
            <person name="Huard M.D."/>
            <person name="Hughes L."/>
            <person name="Hurhula B."/>
            <person name="Husby M.E."/>
            <person name="Kamat A."/>
            <person name="Kanga B."/>
            <person name="Kashin S."/>
            <person name="Khazanovich D."/>
            <person name="Kisner P."/>
            <person name="Lance K."/>
            <person name="Lara M."/>
            <person name="Lee W."/>
            <person name="Lennon N."/>
            <person name="Letendre F."/>
            <person name="LeVine R."/>
            <person name="Lipovsky A."/>
            <person name="Liu X."/>
            <person name="Liu J."/>
            <person name="Liu S."/>
            <person name="Lokyitsang T."/>
            <person name="Lokyitsang Y."/>
            <person name="Lubonja R."/>
            <person name="Lui A."/>
            <person name="MacDonald P."/>
            <person name="Magnisalis V."/>
            <person name="Maru K."/>
            <person name="Matthews C."/>
            <person name="McCusker W."/>
            <person name="McDonough S."/>
            <person name="Mehta T."/>
            <person name="Meldrim J."/>
            <person name="Meneus L."/>
            <person name="Mihai O."/>
            <person name="Mihalev A."/>
            <person name="Mihova T."/>
            <person name="Mittelman R."/>
            <person name="Mlenga V."/>
            <person name="Montmayeur A."/>
            <person name="Mulrain L."/>
            <person name="Navidi A."/>
            <person name="Naylor J."/>
            <person name="Negash T."/>
            <person name="Nguyen T."/>
            <person name="Nguyen N."/>
            <person name="Nicol R."/>
            <person name="Norbu C."/>
            <person name="Norbu N."/>
            <person name="Novod N."/>
            <person name="O'Neill B."/>
            <person name="Osman S."/>
            <person name="Markiewicz E."/>
            <person name="Oyono O.L."/>
            <person name="Patti C."/>
            <person name="Phunkhang P."/>
            <person name="Pierre F."/>
            <person name="Priest M."/>
            <person name="Raghuraman S."/>
            <person name="Rege F."/>
            <person name="Reyes R."/>
            <person name="Rise C."/>
            <person name="Rogov P."/>
            <person name="Ross K."/>
            <person name="Ryan E."/>
            <person name="Settipalli S."/>
            <person name="Shea T."/>
            <person name="Sherpa N."/>
            <person name="Shi L."/>
            <person name="Shih D."/>
            <person name="Sparrow T."/>
            <person name="Spaulding J."/>
            <person name="Stalker J."/>
            <person name="Stange-Thomann N."/>
            <person name="Stavropoulos S."/>
            <person name="Stone C."/>
            <person name="Strader C."/>
            <person name="Tesfaye S."/>
            <person name="Thomson T."/>
            <person name="Thoulutsang Y."/>
            <person name="Thoulutsang D."/>
            <person name="Topham K."/>
            <person name="Topping I."/>
            <person name="Tsamla T."/>
            <person name="Vassiliev H."/>
            <person name="Vo A."/>
            <person name="Wangchuk T."/>
            <person name="Wangdi T."/>
            <person name="Weiand M."/>
            <person name="Wilkinson J."/>
            <person name="Wilson A."/>
            <person name="Yadav S."/>
            <person name="Young G."/>
            <person name="Yu Q."/>
            <person name="Zembek L."/>
            <person name="Zhong D."/>
            <person name="Zimmer A."/>
            <person name="Zwirko Z."/>
            <person name="Jaffe D.B."/>
            <person name="Alvarez P."/>
            <person name="Brockman W."/>
            <person name="Butler J."/>
            <person name="Chin C."/>
            <person name="Gnerre S."/>
            <person name="MacCallum I."/>
            <person name="Graves J.A."/>
            <person name="Ponting C.P."/>
            <person name="Breen M."/>
            <person name="Samollow P.B."/>
            <person name="Lander E.S."/>
            <person name="Lindblad-Toh K."/>
        </authorList>
    </citation>
    <scope>NUCLEOTIDE SEQUENCE [LARGE SCALE GENOMIC DNA]</scope>
</reference>
<reference evidence="6" key="2">
    <citation type="submission" date="2025-08" db="UniProtKB">
        <authorList>
            <consortium name="Ensembl"/>
        </authorList>
    </citation>
    <scope>IDENTIFICATION</scope>
</reference>
<dbReference type="InterPro" id="IPR050169">
    <property type="entry name" value="Krueppel_C2H2_ZnF"/>
</dbReference>
<dbReference type="Bgee" id="ENSMODG00000049065">
    <property type="expression patterns" value="Expressed in testis and 1 other cell type or tissue"/>
</dbReference>
<dbReference type="OMA" id="YRISTHE"/>
<proteinExistence type="predicted"/>
<dbReference type="SMART" id="SM00349">
    <property type="entry name" value="KRAB"/>
    <property type="match status" value="1"/>
</dbReference>
<name>A0A5F8H9F0_MONDO</name>
<dbReference type="InterPro" id="IPR036236">
    <property type="entry name" value="Znf_C2H2_sf"/>
</dbReference>
<dbReference type="AlphaFoldDB" id="A0A5F8H9F0"/>
<dbReference type="CDD" id="cd07765">
    <property type="entry name" value="KRAB_A-box"/>
    <property type="match status" value="1"/>
</dbReference>
<evidence type="ECO:0000256" key="4">
    <source>
        <dbReference type="ARBA" id="ARBA00022833"/>
    </source>
</evidence>
<keyword evidence="2" id="KW-0677">Repeat</keyword>
<evidence type="ECO:0000256" key="2">
    <source>
        <dbReference type="ARBA" id="ARBA00022737"/>
    </source>
</evidence>
<sequence length="168" mass="19627">MAPGTQRLPSRGSITFKDVAVDFTQEEWCLLDHSQKELYREVMLENVQNLLSVEAETNFEKPPEFPLYQGNLRAMSFDSRLDLIRHPKCKSVKKISVSNKSGRTFKQNSKLGSYQIIYSREKPNEYKHCGRAFNRSHHSDEVIREDLSVQVHLVSKYQYKFERALLKS</sequence>
<dbReference type="InterPro" id="IPR036051">
    <property type="entry name" value="KRAB_dom_sf"/>
</dbReference>
<accession>A0A5F8H9F0</accession>
<keyword evidence="1" id="KW-0479">Metal-binding</keyword>
<dbReference type="InterPro" id="IPR001909">
    <property type="entry name" value="KRAB"/>
</dbReference>
<dbReference type="Proteomes" id="UP000002280">
    <property type="component" value="Chromosome 4"/>
</dbReference>
<dbReference type="PANTHER" id="PTHR23232:SF117">
    <property type="entry name" value="KRAB DOMAIN-CONTAINING PROTEIN"/>
    <property type="match status" value="1"/>
</dbReference>
<evidence type="ECO:0000256" key="1">
    <source>
        <dbReference type="ARBA" id="ARBA00022723"/>
    </source>
</evidence>
<dbReference type="PANTHER" id="PTHR23232">
    <property type="entry name" value="KRAB DOMAIN C2H2 ZINC FINGER"/>
    <property type="match status" value="1"/>
</dbReference>
<dbReference type="Pfam" id="PF01352">
    <property type="entry name" value="KRAB"/>
    <property type="match status" value="1"/>
</dbReference>
<dbReference type="Gene3D" id="6.10.140.140">
    <property type="match status" value="1"/>
</dbReference>